<evidence type="ECO:0000256" key="2">
    <source>
        <dbReference type="SAM" id="Phobius"/>
    </source>
</evidence>
<proteinExistence type="predicted"/>
<sequence length="114" mass="12072">MGFPPSPPYNPTISSVPVLDSSSGDPMSRKDPKSISSVGANIQAMQDQAKADRLYDAPVKEGFADILATPWITSSQACRRVQGFTDMRPDLNSLESIAAVVFAAGALLVLASFL</sequence>
<keyword evidence="2" id="KW-0812">Transmembrane</keyword>
<evidence type="ECO:0000256" key="1">
    <source>
        <dbReference type="SAM" id="MobiDB-lite"/>
    </source>
</evidence>
<feature type="region of interest" description="Disordered" evidence="1">
    <location>
        <begin position="1"/>
        <end position="42"/>
    </location>
</feature>
<feature type="transmembrane region" description="Helical" evidence="2">
    <location>
        <begin position="96"/>
        <end position="113"/>
    </location>
</feature>
<evidence type="ECO:0000313" key="3">
    <source>
        <dbReference type="EMBL" id="QHU12300.1"/>
    </source>
</evidence>
<dbReference type="EMBL" id="MN740798">
    <property type="protein sequence ID" value="QHU12300.1"/>
    <property type="molecule type" value="Genomic_DNA"/>
</dbReference>
<organism evidence="3">
    <name type="scientific">viral metagenome</name>
    <dbReference type="NCBI Taxonomy" id="1070528"/>
    <lineage>
        <taxon>unclassified sequences</taxon>
        <taxon>metagenomes</taxon>
        <taxon>organismal metagenomes</taxon>
    </lineage>
</organism>
<dbReference type="AlphaFoldDB" id="A0A6C0K677"/>
<keyword evidence="2" id="KW-0472">Membrane</keyword>
<reference evidence="3" key="1">
    <citation type="journal article" date="2020" name="Nature">
        <title>Giant virus diversity and host interactions through global metagenomics.</title>
        <authorList>
            <person name="Schulz F."/>
            <person name="Roux S."/>
            <person name="Paez-Espino D."/>
            <person name="Jungbluth S."/>
            <person name="Walsh D.A."/>
            <person name="Denef V.J."/>
            <person name="McMahon K.D."/>
            <person name="Konstantinidis K.T."/>
            <person name="Eloe-Fadrosh E.A."/>
            <person name="Kyrpides N.C."/>
            <person name="Woyke T."/>
        </authorList>
    </citation>
    <scope>NUCLEOTIDE SEQUENCE</scope>
    <source>
        <strain evidence="3">GVMAG-S-1101171-110</strain>
    </source>
</reference>
<feature type="compositionally biased region" description="Polar residues" evidence="1">
    <location>
        <begin position="11"/>
        <end position="25"/>
    </location>
</feature>
<name>A0A6C0K677_9ZZZZ</name>
<accession>A0A6C0K677</accession>
<protein>
    <submittedName>
        <fullName evidence="3">Uncharacterized protein</fullName>
    </submittedName>
</protein>
<keyword evidence="2" id="KW-1133">Transmembrane helix</keyword>
<feature type="compositionally biased region" description="Pro residues" evidence="1">
    <location>
        <begin position="1"/>
        <end position="10"/>
    </location>
</feature>